<dbReference type="Proteomes" id="UP000518911">
    <property type="component" value="Unassembled WGS sequence"/>
</dbReference>
<gene>
    <name evidence="2" type="primary">Gpr179_0</name>
    <name evidence="2" type="ORF">ATLROG_R14339</name>
</gene>
<accession>A0A7L3W5M3</accession>
<feature type="compositionally biased region" description="Basic and acidic residues" evidence="1">
    <location>
        <begin position="1"/>
        <end position="23"/>
    </location>
</feature>
<reference evidence="2 3" key="1">
    <citation type="submission" date="2019-09" db="EMBL/GenBank/DDBJ databases">
        <title>Bird 10,000 Genomes (B10K) Project - Family phase.</title>
        <authorList>
            <person name="Zhang G."/>
        </authorList>
    </citation>
    <scope>NUCLEOTIDE SEQUENCE [LARGE SCALE GENOMIC DNA]</scope>
    <source>
        <strain evidence="2">OUT-0055</strain>
        <tissue evidence="2">Blood</tissue>
    </source>
</reference>
<feature type="region of interest" description="Disordered" evidence="1">
    <location>
        <begin position="1"/>
        <end position="318"/>
    </location>
</feature>
<feature type="compositionally biased region" description="Basic and acidic residues" evidence="1">
    <location>
        <begin position="192"/>
        <end position="208"/>
    </location>
</feature>
<feature type="compositionally biased region" description="Basic and acidic residues" evidence="1">
    <location>
        <begin position="228"/>
        <end position="238"/>
    </location>
</feature>
<evidence type="ECO:0000256" key="1">
    <source>
        <dbReference type="SAM" id="MobiDB-lite"/>
    </source>
</evidence>
<proteinExistence type="predicted"/>
<comment type="caution">
    <text evidence="2">The sequence shown here is derived from an EMBL/GenBank/DDBJ whole genome shotgun (WGS) entry which is preliminary data.</text>
</comment>
<sequence>AKGLERGSRSIPPREHPEMEQPHVKPVTGSSHPSTPRAEKWGAEVCPWAPPGGRGPLLRQEAIAAQEDSGVPAKALEKGGSHPEPLSPGGSWGTERVPAKSQSVEVTLGAGGQGSSRAGKGAGVHPGENQAESSGRRDICPWEESEGERWGLGRALGKGSEGDPSCPGKEPGLGKPPAKSPELLKAAPEAAGRAEGRRAEVCPWESREGGSTVRAEICPWDEEGAQPEPERPEGERRRLANPGEGAERPSPGLAGAQQGGIIQGRKADVCPWEVEDQPLPRAEICPWEEPAASAGKERSSQDTCGTSKGENKPGSGGL</sequence>
<dbReference type="EMBL" id="VZUJ01040811">
    <property type="protein sequence ID" value="NXV71938.1"/>
    <property type="molecule type" value="Genomic_DNA"/>
</dbReference>
<dbReference type="AlphaFoldDB" id="A0A7L3W5M3"/>
<evidence type="ECO:0000313" key="3">
    <source>
        <dbReference type="Proteomes" id="UP000518911"/>
    </source>
</evidence>
<feature type="compositionally biased region" description="Gly residues" evidence="1">
    <location>
        <begin position="109"/>
        <end position="124"/>
    </location>
</feature>
<keyword evidence="3" id="KW-1185">Reference proteome</keyword>
<protein>
    <submittedName>
        <fullName evidence="2">GP179 protein</fullName>
    </submittedName>
</protein>
<organism evidence="2 3">
    <name type="scientific">Atlantisia rogersi</name>
    <name type="common">Inaccessible Island rail</name>
    <dbReference type="NCBI Taxonomy" id="2478892"/>
    <lineage>
        <taxon>Eukaryota</taxon>
        <taxon>Metazoa</taxon>
        <taxon>Chordata</taxon>
        <taxon>Craniata</taxon>
        <taxon>Vertebrata</taxon>
        <taxon>Euteleostomi</taxon>
        <taxon>Archelosauria</taxon>
        <taxon>Archosauria</taxon>
        <taxon>Dinosauria</taxon>
        <taxon>Saurischia</taxon>
        <taxon>Theropoda</taxon>
        <taxon>Coelurosauria</taxon>
        <taxon>Aves</taxon>
        <taxon>Neognathae</taxon>
        <taxon>Neoaves</taxon>
        <taxon>Gruiformes</taxon>
        <taxon>Rallidae</taxon>
        <taxon>Atlantisia</taxon>
    </lineage>
</organism>
<dbReference type="OrthoDB" id="5823771at2759"/>
<feature type="non-terminal residue" evidence="2">
    <location>
        <position position="318"/>
    </location>
</feature>
<name>A0A7L3W5M3_9GRUI</name>
<feature type="non-terminal residue" evidence="2">
    <location>
        <position position="1"/>
    </location>
</feature>
<evidence type="ECO:0000313" key="2">
    <source>
        <dbReference type="EMBL" id="NXV71938.1"/>
    </source>
</evidence>